<gene>
    <name evidence="2" type="ORF">I2H31_05150</name>
</gene>
<reference evidence="2 3" key="1">
    <citation type="submission" date="2020-11" db="EMBL/GenBank/DDBJ databases">
        <authorList>
            <person name="Kim M.K."/>
        </authorList>
    </citation>
    <scope>NUCLEOTIDE SEQUENCE [LARGE SCALE GENOMIC DNA]</scope>
    <source>
        <strain evidence="2 3">BT662</strain>
    </source>
</reference>
<protein>
    <submittedName>
        <fullName evidence="2">SMI1/KNR4 family protein</fullName>
    </submittedName>
</protein>
<dbReference type="InterPro" id="IPR037883">
    <property type="entry name" value="Knr4/Smi1-like_sf"/>
</dbReference>
<keyword evidence="3" id="KW-1185">Reference proteome</keyword>
<dbReference type="Proteomes" id="UP000618931">
    <property type="component" value="Unassembled WGS sequence"/>
</dbReference>
<accession>A0ABS0I168</accession>
<organism evidence="2 3">
    <name type="scientific">Hymenobacter ruricola</name>
    <dbReference type="NCBI Taxonomy" id="2791023"/>
    <lineage>
        <taxon>Bacteria</taxon>
        <taxon>Pseudomonadati</taxon>
        <taxon>Bacteroidota</taxon>
        <taxon>Cytophagia</taxon>
        <taxon>Cytophagales</taxon>
        <taxon>Hymenobacteraceae</taxon>
        <taxon>Hymenobacter</taxon>
    </lineage>
</organism>
<dbReference type="Gene3D" id="3.40.1580.10">
    <property type="entry name" value="SMI1/KNR4-like"/>
    <property type="match status" value="1"/>
</dbReference>
<dbReference type="EMBL" id="JADQDM010000002">
    <property type="protein sequence ID" value="MBF9220483.1"/>
    <property type="molecule type" value="Genomic_DNA"/>
</dbReference>
<dbReference type="SUPFAM" id="SSF160631">
    <property type="entry name" value="SMI1/KNR4-like"/>
    <property type="match status" value="1"/>
</dbReference>
<dbReference type="InterPro" id="IPR018958">
    <property type="entry name" value="Knr4/Smi1-like_dom"/>
</dbReference>
<comment type="caution">
    <text evidence="2">The sequence shown here is derived from an EMBL/GenBank/DDBJ whole genome shotgun (WGS) entry which is preliminary data.</text>
</comment>
<dbReference type="RefSeq" id="WP_196291934.1">
    <property type="nucleotide sequence ID" value="NZ_JADQDM010000002.1"/>
</dbReference>
<evidence type="ECO:0000259" key="1">
    <source>
        <dbReference type="Pfam" id="PF09346"/>
    </source>
</evidence>
<proteinExistence type="predicted"/>
<dbReference type="Pfam" id="PF09346">
    <property type="entry name" value="SMI1_KNR4"/>
    <property type="match status" value="1"/>
</dbReference>
<feature type="domain" description="Knr4/Smi1-like" evidence="1">
    <location>
        <begin position="13"/>
        <end position="107"/>
    </location>
</feature>
<evidence type="ECO:0000313" key="2">
    <source>
        <dbReference type="EMBL" id="MBF9220483.1"/>
    </source>
</evidence>
<evidence type="ECO:0000313" key="3">
    <source>
        <dbReference type="Proteomes" id="UP000618931"/>
    </source>
</evidence>
<name>A0ABS0I168_9BACT</name>
<sequence>MIPQHQQEFLDTLDFAPPEAYRSYLFSAESNYEFGGAYLIEADELLQFNTDYQAAENYPGYFLIGSDGGGEAFAIEKATGNFVQTPFIGHDEETSNVVGRTWSEFLEFLQAEYA</sequence>